<comment type="subcellular location">
    <subcellularLocation>
        <location evidence="3">Cell projection</location>
        <location evidence="3">Cilium</location>
    </subcellularLocation>
    <subcellularLocation>
        <location evidence="1">Cytoplasm</location>
        <location evidence="1">Cytoskeleton</location>
        <location evidence="1">Microtubule organizing center</location>
        <location evidence="1">Centrosome</location>
        <location evidence="1">Centriole</location>
    </subcellularLocation>
    <subcellularLocation>
        <location evidence="2">Nucleus</location>
    </subcellularLocation>
</comment>
<evidence type="ECO:0000256" key="1">
    <source>
        <dbReference type="ARBA" id="ARBA00004114"/>
    </source>
</evidence>
<evidence type="ECO:0000256" key="2">
    <source>
        <dbReference type="ARBA" id="ARBA00004123"/>
    </source>
</evidence>
<dbReference type="SMART" id="SM00864">
    <property type="entry name" value="Tubulin"/>
    <property type="match status" value="1"/>
</dbReference>
<evidence type="ECO:0000256" key="12">
    <source>
        <dbReference type="ARBA" id="ARBA00030594"/>
    </source>
</evidence>
<dbReference type="CDD" id="cd02189">
    <property type="entry name" value="delta_zeta_tubulin-like"/>
    <property type="match status" value="1"/>
</dbReference>
<reference evidence="17" key="1">
    <citation type="submission" date="2021-01" db="EMBL/GenBank/DDBJ databases">
        <authorList>
            <person name="Corre E."/>
            <person name="Pelletier E."/>
            <person name="Niang G."/>
            <person name="Scheremetjew M."/>
            <person name="Finn R."/>
            <person name="Kale V."/>
            <person name="Holt S."/>
            <person name="Cochrane G."/>
            <person name="Meng A."/>
            <person name="Brown T."/>
            <person name="Cohen L."/>
        </authorList>
    </citation>
    <scope>NUCLEOTIDE SEQUENCE</scope>
    <source>
        <strain evidence="17">CCMP1320</strain>
    </source>
</reference>
<dbReference type="PRINTS" id="PR01161">
    <property type="entry name" value="TUBULIN"/>
</dbReference>
<evidence type="ECO:0000256" key="6">
    <source>
        <dbReference type="ARBA" id="ARBA00022701"/>
    </source>
</evidence>
<feature type="region of interest" description="Disordered" evidence="15">
    <location>
        <begin position="249"/>
        <end position="301"/>
    </location>
</feature>
<dbReference type="GO" id="GO:0005814">
    <property type="term" value="C:centriole"/>
    <property type="evidence" value="ECO:0007669"/>
    <property type="project" value="UniProtKB-SubCell"/>
</dbReference>
<feature type="compositionally biased region" description="Low complexity" evidence="15">
    <location>
        <begin position="395"/>
        <end position="413"/>
    </location>
</feature>
<dbReference type="InterPro" id="IPR017975">
    <property type="entry name" value="Tubulin_CS"/>
</dbReference>
<dbReference type="InterPro" id="IPR008280">
    <property type="entry name" value="Tub_FtsZ_C"/>
</dbReference>
<dbReference type="GO" id="GO:0030030">
    <property type="term" value="P:cell projection organization"/>
    <property type="evidence" value="ECO:0007669"/>
    <property type="project" value="UniProtKB-KW"/>
</dbReference>
<dbReference type="InterPro" id="IPR036525">
    <property type="entry name" value="Tubulin/FtsZ_GTPase_sf"/>
</dbReference>
<dbReference type="Gene3D" id="3.40.50.1440">
    <property type="entry name" value="Tubulin/FtsZ, GTPase domain"/>
    <property type="match status" value="1"/>
</dbReference>
<sequence>MITVQLGQCGQQLGCSFFQGMASEFGAQDYGRPALEQWFRPVSDHAATQWSPSSGSPGHGGIISHTARAVLIDMEPKVVNAVKHAARVTGKWWSYPPKSSLCMDSGAGNNWANGYHGYGPSVREPALDLIRREVEACDVLEGFLLLQSMAGGTGAGLGTYVATALRDEYPATHALNCCVWPYESGEVIVQSYNTLLTLSHLHCVSDGIITLENDALHRCCTRLMQIPRPSFADMNAVAAQSLTAALLPSTVRPPKHPTAPTSPNGVHTPSHRGSAQSQSVRARKGFERSPASAVRDGRDDATAQRPVRLLSDVVTHLCCHPMYRMLSLRSLPQVPSGSIDFTTFTWPAITKRLRQMLITGSSLEEGLDWGVSTSPSHASPSLQPTTSPRLHHSPGAGLAGTASAGKGSLASSSHSQPALMHGRHINKSLASWLVLRGQGAGTVDVGDLFADPALYPWWAVNPLLVSSHASPFAKCTMSAAMLSNDQSCVAPIEHMQERAYSMLSSRAYVHQYEKYGMTAHDFHECFAQVEEIAERYRLLQ</sequence>
<dbReference type="GO" id="GO:0005874">
    <property type="term" value="C:microtubule"/>
    <property type="evidence" value="ECO:0007669"/>
    <property type="project" value="UniProtKB-KW"/>
</dbReference>
<evidence type="ECO:0000313" key="17">
    <source>
        <dbReference type="EMBL" id="CAE0495894.1"/>
    </source>
</evidence>
<evidence type="ECO:0000256" key="7">
    <source>
        <dbReference type="ARBA" id="ARBA00022741"/>
    </source>
</evidence>
<keyword evidence="11" id="KW-0966">Cell projection</keyword>
<dbReference type="GO" id="GO:0005929">
    <property type="term" value="C:cilium"/>
    <property type="evidence" value="ECO:0007669"/>
    <property type="project" value="UniProtKB-SubCell"/>
</dbReference>
<dbReference type="GO" id="GO:0005200">
    <property type="term" value="F:structural constituent of cytoskeleton"/>
    <property type="evidence" value="ECO:0007669"/>
    <property type="project" value="InterPro"/>
</dbReference>
<feature type="region of interest" description="Disordered" evidence="15">
    <location>
        <begin position="370"/>
        <end position="417"/>
    </location>
</feature>
<keyword evidence="6 14" id="KW-0493">Microtubule</keyword>
<keyword evidence="8" id="KW-0970">Cilium biogenesis/degradation</keyword>
<dbReference type="GO" id="GO:0005634">
    <property type="term" value="C:nucleus"/>
    <property type="evidence" value="ECO:0007669"/>
    <property type="project" value="UniProtKB-SubCell"/>
</dbReference>
<feature type="compositionally biased region" description="Polar residues" evidence="15">
    <location>
        <begin position="259"/>
        <end position="280"/>
    </location>
</feature>
<evidence type="ECO:0000256" key="3">
    <source>
        <dbReference type="ARBA" id="ARBA00004138"/>
    </source>
</evidence>
<evidence type="ECO:0000256" key="10">
    <source>
        <dbReference type="ARBA" id="ARBA00023242"/>
    </source>
</evidence>
<dbReference type="PROSITE" id="PS00227">
    <property type="entry name" value="TUBULIN"/>
    <property type="match status" value="1"/>
</dbReference>
<evidence type="ECO:0000259" key="16">
    <source>
        <dbReference type="SMART" id="SM00864"/>
    </source>
</evidence>
<dbReference type="InterPro" id="IPR002967">
    <property type="entry name" value="Delta_tubulin"/>
</dbReference>
<accession>A0A7S3QX23</accession>
<gene>
    <name evidence="17" type="ORF">DTER00134_LOCUS10967</name>
</gene>
<comment type="function">
    <text evidence="13">Acts as a positive regulator of hedgehog signaling and regulates ciliary function.</text>
</comment>
<evidence type="ECO:0000256" key="8">
    <source>
        <dbReference type="ARBA" id="ARBA00022794"/>
    </source>
</evidence>
<dbReference type="SUPFAM" id="SSF55307">
    <property type="entry name" value="Tubulin C-terminal domain-like"/>
    <property type="match status" value="1"/>
</dbReference>
<dbReference type="SUPFAM" id="SSF52490">
    <property type="entry name" value="Tubulin nucleotide-binding domain-like"/>
    <property type="match status" value="1"/>
</dbReference>
<evidence type="ECO:0000256" key="5">
    <source>
        <dbReference type="ARBA" id="ARBA00014184"/>
    </source>
</evidence>
<evidence type="ECO:0000256" key="15">
    <source>
        <dbReference type="SAM" id="MobiDB-lite"/>
    </source>
</evidence>
<organism evidence="17">
    <name type="scientific">Dunaliella tertiolecta</name>
    <name type="common">Green alga</name>
    <dbReference type="NCBI Taxonomy" id="3047"/>
    <lineage>
        <taxon>Eukaryota</taxon>
        <taxon>Viridiplantae</taxon>
        <taxon>Chlorophyta</taxon>
        <taxon>core chlorophytes</taxon>
        <taxon>Chlorophyceae</taxon>
        <taxon>CS clade</taxon>
        <taxon>Chlamydomonadales</taxon>
        <taxon>Dunaliellaceae</taxon>
        <taxon>Dunaliella</taxon>
    </lineage>
</organism>
<keyword evidence="10" id="KW-0539">Nucleus</keyword>
<dbReference type="EMBL" id="HBIP01018570">
    <property type="protein sequence ID" value="CAE0495894.1"/>
    <property type="molecule type" value="Transcribed_RNA"/>
</dbReference>
<keyword evidence="9 14" id="KW-0342">GTP-binding</keyword>
<dbReference type="InterPro" id="IPR000217">
    <property type="entry name" value="Tubulin"/>
</dbReference>
<evidence type="ECO:0000256" key="11">
    <source>
        <dbReference type="ARBA" id="ARBA00023273"/>
    </source>
</evidence>
<comment type="similarity">
    <text evidence="4 14">Belongs to the tubulin family.</text>
</comment>
<dbReference type="Pfam" id="PF00091">
    <property type="entry name" value="Tubulin"/>
    <property type="match status" value="1"/>
</dbReference>
<dbReference type="AlphaFoldDB" id="A0A7S3QX23"/>
<dbReference type="PANTHER" id="PTHR11588">
    <property type="entry name" value="TUBULIN"/>
    <property type="match status" value="1"/>
</dbReference>
<dbReference type="InterPro" id="IPR003008">
    <property type="entry name" value="Tubulin_FtsZ_GTPase"/>
</dbReference>
<dbReference type="PRINTS" id="PR01224">
    <property type="entry name" value="DELTATUBULIN"/>
</dbReference>
<feature type="domain" description="Tubulin/FtsZ GTPase" evidence="16">
    <location>
        <begin position="61"/>
        <end position="253"/>
    </location>
</feature>
<evidence type="ECO:0000256" key="9">
    <source>
        <dbReference type="ARBA" id="ARBA00023134"/>
    </source>
</evidence>
<evidence type="ECO:0000256" key="4">
    <source>
        <dbReference type="ARBA" id="ARBA00009636"/>
    </source>
</evidence>
<evidence type="ECO:0000256" key="14">
    <source>
        <dbReference type="RuleBase" id="RU000352"/>
    </source>
</evidence>
<keyword evidence="7 14" id="KW-0547">Nucleotide-binding</keyword>
<dbReference type="GO" id="GO:0007017">
    <property type="term" value="P:microtubule-based process"/>
    <property type="evidence" value="ECO:0007669"/>
    <property type="project" value="InterPro"/>
</dbReference>
<evidence type="ECO:0000256" key="13">
    <source>
        <dbReference type="ARBA" id="ARBA00046149"/>
    </source>
</evidence>
<feature type="compositionally biased region" description="Polar residues" evidence="15">
    <location>
        <begin position="371"/>
        <end position="388"/>
    </location>
</feature>
<dbReference type="GO" id="GO:0005525">
    <property type="term" value="F:GTP binding"/>
    <property type="evidence" value="ECO:0007669"/>
    <property type="project" value="UniProtKB-UniRule"/>
</dbReference>
<proteinExistence type="inferred from homology"/>
<protein>
    <recommendedName>
        <fullName evidence="5">Tubulin delta chain</fullName>
    </recommendedName>
    <alternativeName>
        <fullName evidence="12">Delta-tubulin</fullName>
    </alternativeName>
</protein>
<name>A0A7S3QX23_DUNTE</name>